<dbReference type="CDD" id="cd20956">
    <property type="entry name" value="IgI_4_Dscam"/>
    <property type="match status" value="1"/>
</dbReference>
<keyword evidence="6 10" id="KW-1133">Transmembrane helix</keyword>
<dbReference type="InterPro" id="IPR013783">
    <property type="entry name" value="Ig-like_fold"/>
</dbReference>
<dbReference type="InterPro" id="IPR003599">
    <property type="entry name" value="Ig_sub"/>
</dbReference>
<name>A0A443SUY6_9ACAR</name>
<dbReference type="Pfam" id="PF07679">
    <property type="entry name" value="I-set"/>
    <property type="match status" value="4"/>
</dbReference>
<dbReference type="PANTHER" id="PTHR10075">
    <property type="entry name" value="BASIGIN RELATED"/>
    <property type="match status" value="1"/>
</dbReference>
<dbReference type="FunFam" id="2.60.40.10:FF:000104">
    <property type="entry name" value="Down syndrome cell adhesion molecule b"/>
    <property type="match status" value="1"/>
</dbReference>
<dbReference type="Pfam" id="PF25059">
    <property type="entry name" value="FN3_DSCAM-DSCAML_C"/>
    <property type="match status" value="1"/>
</dbReference>
<evidence type="ECO:0000259" key="12">
    <source>
        <dbReference type="PROSITE" id="PS50853"/>
    </source>
</evidence>
<dbReference type="FunFam" id="2.60.40.10:FF:000028">
    <property type="entry name" value="Neuronal cell adhesion molecule"/>
    <property type="match status" value="1"/>
</dbReference>
<evidence type="ECO:0000259" key="11">
    <source>
        <dbReference type="PROSITE" id="PS50835"/>
    </source>
</evidence>
<dbReference type="SMART" id="SM00408">
    <property type="entry name" value="IGc2"/>
    <property type="match status" value="7"/>
</dbReference>
<feature type="domain" description="Fibronectin type-III" evidence="12">
    <location>
        <begin position="730"/>
        <end position="826"/>
    </location>
</feature>
<evidence type="ECO:0000256" key="2">
    <source>
        <dbReference type="ARBA" id="ARBA00022692"/>
    </source>
</evidence>
<gene>
    <name evidence="13" type="ORF">B4U80_01550</name>
</gene>
<dbReference type="SUPFAM" id="SSF48726">
    <property type="entry name" value="Immunoglobulin"/>
    <property type="match status" value="7"/>
</dbReference>
<feature type="domain" description="Ig-like" evidence="11">
    <location>
        <begin position="345"/>
        <end position="430"/>
    </location>
</feature>
<dbReference type="InterPro" id="IPR003598">
    <property type="entry name" value="Ig_sub2"/>
</dbReference>
<evidence type="ECO:0000256" key="7">
    <source>
        <dbReference type="ARBA" id="ARBA00023136"/>
    </source>
</evidence>
<evidence type="ECO:0000256" key="1">
    <source>
        <dbReference type="ARBA" id="ARBA00004479"/>
    </source>
</evidence>
<dbReference type="FunFam" id="2.60.40.10:FF:000324">
    <property type="entry name" value="Down syndrome cell adhesion molecule, isoform D"/>
    <property type="match status" value="1"/>
</dbReference>
<evidence type="ECO:0000256" key="6">
    <source>
        <dbReference type="ARBA" id="ARBA00022989"/>
    </source>
</evidence>
<dbReference type="PROSITE" id="PS50853">
    <property type="entry name" value="FN3"/>
    <property type="match status" value="4"/>
</dbReference>
<dbReference type="SMART" id="SM00409">
    <property type="entry name" value="IG"/>
    <property type="match status" value="7"/>
</dbReference>
<evidence type="ECO:0000313" key="14">
    <source>
        <dbReference type="Proteomes" id="UP000288716"/>
    </source>
</evidence>
<evidence type="ECO:0000256" key="3">
    <source>
        <dbReference type="ARBA" id="ARBA00022729"/>
    </source>
</evidence>
<keyword evidence="3" id="KW-0732">Signal</keyword>
<keyword evidence="5" id="KW-0130">Cell adhesion</keyword>
<feature type="domain" description="Ig-like" evidence="11">
    <location>
        <begin position="632"/>
        <end position="719"/>
    </location>
</feature>
<dbReference type="GO" id="GO:0007411">
    <property type="term" value="P:axon guidance"/>
    <property type="evidence" value="ECO:0007669"/>
    <property type="project" value="TreeGrafter"/>
</dbReference>
<dbReference type="STRING" id="299467.A0A443SUY6"/>
<reference evidence="13 14" key="1">
    <citation type="journal article" date="2018" name="Gigascience">
        <title>Genomes of trombidid mites reveal novel predicted allergens and laterally-transferred genes associated with secondary metabolism.</title>
        <authorList>
            <person name="Dong X."/>
            <person name="Chaisiri K."/>
            <person name="Xia D."/>
            <person name="Armstrong S.D."/>
            <person name="Fang Y."/>
            <person name="Donnelly M.J."/>
            <person name="Kadowaki T."/>
            <person name="McGarry J.W."/>
            <person name="Darby A.C."/>
            <person name="Makepeace B.L."/>
        </authorList>
    </citation>
    <scope>NUCLEOTIDE SEQUENCE [LARGE SCALE GENOMIC DNA]</scope>
    <source>
        <strain evidence="13">UoL-UT</strain>
    </source>
</reference>
<dbReference type="PANTHER" id="PTHR10075:SF100">
    <property type="entry name" value="FASCICLIN-2"/>
    <property type="match status" value="1"/>
</dbReference>
<dbReference type="CDD" id="cd00063">
    <property type="entry name" value="FN3"/>
    <property type="match status" value="4"/>
</dbReference>
<feature type="domain" description="Ig-like" evidence="11">
    <location>
        <begin position="530"/>
        <end position="625"/>
    </location>
</feature>
<keyword evidence="2 10" id="KW-0812">Transmembrane</keyword>
<accession>A0A443SUY6</accession>
<dbReference type="GO" id="GO:0098632">
    <property type="term" value="F:cell-cell adhesion mediator activity"/>
    <property type="evidence" value="ECO:0007669"/>
    <property type="project" value="TreeGrafter"/>
</dbReference>
<feature type="domain" description="Fibronectin type-III" evidence="12">
    <location>
        <begin position="1021"/>
        <end position="1122"/>
    </location>
</feature>
<dbReference type="InterPro" id="IPR036179">
    <property type="entry name" value="Ig-like_dom_sf"/>
</dbReference>
<dbReference type="PRINTS" id="PR00014">
    <property type="entry name" value="FNTYPEIII"/>
</dbReference>
<evidence type="ECO:0000256" key="5">
    <source>
        <dbReference type="ARBA" id="ARBA00022889"/>
    </source>
</evidence>
<dbReference type="GO" id="GO:0007156">
    <property type="term" value="P:homophilic cell adhesion via plasma membrane adhesion molecules"/>
    <property type="evidence" value="ECO:0007669"/>
    <property type="project" value="TreeGrafter"/>
</dbReference>
<dbReference type="Pfam" id="PF13927">
    <property type="entry name" value="Ig_3"/>
    <property type="match status" value="3"/>
</dbReference>
<proteinExistence type="predicted"/>
<dbReference type="Gene3D" id="2.60.40.10">
    <property type="entry name" value="Immunoglobulins"/>
    <property type="match status" value="11"/>
</dbReference>
<dbReference type="PROSITE" id="PS50835">
    <property type="entry name" value="IG_LIKE"/>
    <property type="match status" value="7"/>
</dbReference>
<dbReference type="InterPro" id="IPR036116">
    <property type="entry name" value="FN3_sf"/>
</dbReference>
<dbReference type="SMART" id="SM00060">
    <property type="entry name" value="FN3"/>
    <property type="match status" value="4"/>
</dbReference>
<organism evidence="13 14">
    <name type="scientific">Leptotrombidium deliense</name>
    <dbReference type="NCBI Taxonomy" id="299467"/>
    <lineage>
        <taxon>Eukaryota</taxon>
        <taxon>Metazoa</taxon>
        <taxon>Ecdysozoa</taxon>
        <taxon>Arthropoda</taxon>
        <taxon>Chelicerata</taxon>
        <taxon>Arachnida</taxon>
        <taxon>Acari</taxon>
        <taxon>Acariformes</taxon>
        <taxon>Trombidiformes</taxon>
        <taxon>Prostigmata</taxon>
        <taxon>Anystina</taxon>
        <taxon>Parasitengona</taxon>
        <taxon>Trombiculoidea</taxon>
        <taxon>Trombiculidae</taxon>
        <taxon>Leptotrombidium</taxon>
    </lineage>
</organism>
<dbReference type="GO" id="GO:0030424">
    <property type="term" value="C:axon"/>
    <property type="evidence" value="ECO:0007669"/>
    <property type="project" value="TreeGrafter"/>
</dbReference>
<dbReference type="Pfam" id="PF00041">
    <property type="entry name" value="fn3"/>
    <property type="match status" value="3"/>
</dbReference>
<evidence type="ECO:0000256" key="4">
    <source>
        <dbReference type="ARBA" id="ARBA00022737"/>
    </source>
</evidence>
<dbReference type="FunFam" id="2.60.40.10:FF:000333">
    <property type="entry name" value="Down syndrome cell adhesion molecule"/>
    <property type="match status" value="1"/>
</dbReference>
<feature type="transmembrane region" description="Helical" evidence="10">
    <location>
        <begin position="1148"/>
        <end position="1171"/>
    </location>
</feature>
<keyword evidence="4" id="KW-0677">Repeat</keyword>
<dbReference type="GO" id="GO:0005886">
    <property type="term" value="C:plasma membrane"/>
    <property type="evidence" value="ECO:0007669"/>
    <property type="project" value="TreeGrafter"/>
</dbReference>
<dbReference type="OrthoDB" id="152385at2759"/>
<dbReference type="SUPFAM" id="SSF49265">
    <property type="entry name" value="Fibronectin type III"/>
    <property type="match status" value="2"/>
</dbReference>
<feature type="domain" description="Ig-like" evidence="11">
    <location>
        <begin position="151"/>
        <end position="241"/>
    </location>
</feature>
<feature type="domain" description="Ig-like" evidence="11">
    <location>
        <begin position="50"/>
        <end position="140"/>
    </location>
</feature>
<feature type="domain" description="Ig-like" evidence="11">
    <location>
        <begin position="247"/>
        <end position="340"/>
    </location>
</feature>
<comment type="subcellular location">
    <subcellularLocation>
        <location evidence="1">Membrane</location>
        <topology evidence="1">Single-pass type I membrane protein</topology>
    </subcellularLocation>
</comment>
<keyword evidence="14" id="KW-1185">Reference proteome</keyword>
<feature type="domain" description="Fibronectin type-III" evidence="12">
    <location>
        <begin position="930"/>
        <end position="1020"/>
    </location>
</feature>
<feature type="domain" description="Ig-like" evidence="11">
    <location>
        <begin position="436"/>
        <end position="522"/>
    </location>
</feature>
<evidence type="ECO:0000256" key="9">
    <source>
        <dbReference type="ARBA" id="ARBA00023319"/>
    </source>
</evidence>
<dbReference type="InterPro" id="IPR056754">
    <property type="entry name" value="DSCAM/DSCAML_C"/>
</dbReference>
<sequence length="1310" mass="144873">MYFFTEFAGMKSQNSNLFLLLPHEFSSGKMMLSQTSGQLTAKDGKGTMAPKVLHHTTEVIGEEGDDNVQLRCAAQANPVPKYQWLKEVEPGKLSPLTTDGRVVTLDGTLIIMRPTVSDSCRYVCLVTNSLGNARCELNLIVKQTLVVNINPETSLVTVSSGESLLLNCSVRGFPLNVIKWKKDLKLIKEVKSDRQLRPVKEQISTKTLAIQIASFERKDAGVYQCFAENDWQSQQSSVQITFVDEAPSFEATFSEQTLDPGNSLSLSCSATGNPLPQITWTLDETAFASSHRVRYGDYVTRGKKVTSYVNITNTRVEDGGLYRCIASNSVSTISHQSRVNIRGAPSVKAMKNVTALEGESLHLYCPVFGFPIKKISWKKDNNLLPLHGQHTVYSNGSLFITNVNRKINEGFYSCAAENEQGFKGEANTYVKVIVGPRIDQFFFAKGLEEGMRSVAVCAVLSGDPPIRISWLKDGHNLDKDFGASIEMINSFTSTISFHSLSPQHSGNYTCLATNAASKDNFTAELVVKVPPFWVKEPTDTEVLIGQRLVLDCQANGFPEPQIRWKRMEDNNAGRSSPFKTIISNPHMHILENGSLLINQIVNGDEGQFMCQASNGVNPSLSKVITLKVNSPPRFAEKFVSNVVHKNSPLRLQCNASGNAPISYHWKKDDLSLQQTLDAGRYKITTNRNSSILLIESLSRLDSTLFTCKATNTYGVDEISFRIIVQETPEAPFNVNLQGANSNSVTISWSQPYNGNSPLLEYIIEYKLSDEIAWTHTLGQISKPATSLNALIANLMPSRSYDIRISCKNSIGKSNYSDILTAKTLEEAPSAPPTAVEMKATGSSSVKLLWSKPQHKNVVSIKGYYVGYRVYGSGSKFNLKSTEATSNSREEFVITGLKKATKYEAKVQAYNSAGNGPFGETTIAETMKFDPPKAAVLSVTKTSSISIEVEWSVSEEETITGFILHYKAEDGDWIQEHLSAVRNCVIDGLKCGTKYYIFVRGMNDAGVGEPSDTIIVKTDGSAPVAPEKSSFLTANSTAVSLNLHSWQSGCPIVHFDVHYKQQGDTEWTLFKTNVPAYHESLEITSLNPGSWYSLLMRAVNDAGTTDAEYVFATLLTSGATIPPLLIRSNPEPSLKLPFLEKWLLEKLSIILPIVCLFMVFVLGSAIICCFRLKSNGQQIRRNDRSLNTSVSDSEFKGESVCSPLDMSVASLKTNSNTPDTRMHLDQIQNLETADTIYYPSPYAFSRINDYNIDANTNCEDTYKMHPINRSSSIVSSTFHNYDTPIFVKRAFVGNNFERLSLPFSSNQRPDN</sequence>
<evidence type="ECO:0000256" key="10">
    <source>
        <dbReference type="SAM" id="Phobius"/>
    </source>
</evidence>
<evidence type="ECO:0000256" key="8">
    <source>
        <dbReference type="ARBA" id="ARBA00023157"/>
    </source>
</evidence>
<keyword evidence="9" id="KW-0393">Immunoglobulin domain</keyword>
<feature type="domain" description="Fibronectin type-III" evidence="12">
    <location>
        <begin position="831"/>
        <end position="928"/>
    </location>
</feature>
<dbReference type="VEuPathDB" id="VectorBase:LDEU000712"/>
<dbReference type="EMBL" id="NCKV01000200">
    <property type="protein sequence ID" value="RWS31327.1"/>
    <property type="molecule type" value="Genomic_DNA"/>
</dbReference>
<dbReference type="InterPro" id="IPR003961">
    <property type="entry name" value="FN3_dom"/>
</dbReference>
<dbReference type="FunFam" id="2.60.40.10:FF:000017">
    <property type="entry name" value="Down syndrome cell adhesion molecule b"/>
    <property type="match status" value="1"/>
</dbReference>
<dbReference type="Proteomes" id="UP000288716">
    <property type="component" value="Unassembled WGS sequence"/>
</dbReference>
<comment type="caution">
    <text evidence="13">The sequence shown here is derived from an EMBL/GenBank/DDBJ whole genome shotgun (WGS) entry which is preliminary data.</text>
</comment>
<protein>
    <submittedName>
        <fullName evidence="13">Cell adhesion molecule-like protein</fullName>
    </submittedName>
</protein>
<dbReference type="InterPro" id="IPR007110">
    <property type="entry name" value="Ig-like_dom"/>
</dbReference>
<evidence type="ECO:0000313" key="13">
    <source>
        <dbReference type="EMBL" id="RWS31327.1"/>
    </source>
</evidence>
<dbReference type="GO" id="GO:0070593">
    <property type="term" value="P:dendrite self-avoidance"/>
    <property type="evidence" value="ECO:0007669"/>
    <property type="project" value="TreeGrafter"/>
</dbReference>
<keyword evidence="8" id="KW-1015">Disulfide bond</keyword>
<dbReference type="InterPro" id="IPR013098">
    <property type="entry name" value="Ig_I-set"/>
</dbReference>
<keyword evidence="7 10" id="KW-0472">Membrane</keyword>
<dbReference type="FunFam" id="2.60.40.10:FF:000107">
    <property type="entry name" value="Myosin, light chain kinase a"/>
    <property type="match status" value="1"/>
</dbReference>